<gene>
    <name evidence="1" type="ORF">AADEFJLK_03555</name>
</gene>
<evidence type="ECO:0000313" key="2">
    <source>
        <dbReference type="Proteomes" id="UP000237423"/>
    </source>
</evidence>
<dbReference type="EMBL" id="PGFZ01000009">
    <property type="protein sequence ID" value="POZ50658.1"/>
    <property type="molecule type" value="Genomic_DNA"/>
</dbReference>
<comment type="caution">
    <text evidence="1">The sequence shown here is derived from an EMBL/GenBank/DDBJ whole genome shotgun (WGS) entry which is preliminary data.</text>
</comment>
<dbReference type="RefSeq" id="WP_103975203.1">
    <property type="nucleotide sequence ID" value="NZ_PGFZ01000009.1"/>
</dbReference>
<organism evidence="1 2">
    <name type="scientific">Methylovulum psychrotolerans</name>
    <dbReference type="NCBI Taxonomy" id="1704499"/>
    <lineage>
        <taxon>Bacteria</taxon>
        <taxon>Pseudomonadati</taxon>
        <taxon>Pseudomonadota</taxon>
        <taxon>Gammaproteobacteria</taxon>
        <taxon>Methylococcales</taxon>
        <taxon>Methylococcaceae</taxon>
        <taxon>Methylovulum</taxon>
    </lineage>
</organism>
<evidence type="ECO:0000313" key="1">
    <source>
        <dbReference type="EMBL" id="POZ50658.1"/>
    </source>
</evidence>
<proteinExistence type="predicted"/>
<accession>A0A2S5CIL6</accession>
<sequence length="66" mass="7350">MKPSCEDILNNPFASFWIKSALRCALDRDPVDALNDAELLVSALQENIASRLPTDGTLLFMKNIKD</sequence>
<protein>
    <submittedName>
        <fullName evidence="1">Uncharacterized protein</fullName>
    </submittedName>
</protein>
<reference evidence="1 2" key="1">
    <citation type="submission" date="2017-11" db="EMBL/GenBank/DDBJ databases">
        <title>Draft Genome Sequence of Methylobacter psychrotolerans Sph1T, an Obligate Methanotroph from Low-Temperature Environments.</title>
        <authorList>
            <person name="Oshkin I.Y."/>
            <person name="Miroshnikov K."/>
            <person name="Belova S.E."/>
            <person name="Korzhenkov A."/>
            <person name="Toshchakov S.V."/>
            <person name="Dedysh S.N."/>
        </authorList>
    </citation>
    <scope>NUCLEOTIDE SEQUENCE [LARGE SCALE GENOMIC DNA]</scope>
    <source>
        <strain evidence="1 2">Sph1</strain>
    </source>
</reference>
<dbReference type="Proteomes" id="UP000237423">
    <property type="component" value="Unassembled WGS sequence"/>
</dbReference>
<dbReference type="AlphaFoldDB" id="A0A2S5CIL6"/>
<name>A0A2S5CIL6_9GAMM</name>